<dbReference type="PANTHER" id="PTHR45277:SF1">
    <property type="entry name" value="EXPRESSED PROTEIN"/>
    <property type="match status" value="1"/>
</dbReference>
<sequence>MGVVSAEERRGQYGVDAPPVALMLGGFAVVYLVLAVTLGPAFSSAVGWFFFALAVAMTVQFVLYMHATRRGKFQVWGELLDGLGLRGDERLLDMGCGRGAVLLAAARRLPNGRAVGVDLWRSVDQSGNEQAATERNAAAEGVADRIELRTGDMTGLPFRDGEFDVVVSSLAIHNINSTEGRADAVREALRVLRPGGRLLIADIRNLPKYRNTLAEAGALDITVRSLGWRMWCGGPWVATRAISATAPARM</sequence>
<feature type="transmembrane region" description="Helical" evidence="1">
    <location>
        <begin position="20"/>
        <end position="39"/>
    </location>
</feature>
<dbReference type="RefSeq" id="WP_067578642.1">
    <property type="nucleotide sequence ID" value="NZ_JABMCZ010000003.1"/>
</dbReference>
<dbReference type="OrthoDB" id="9797252at2"/>
<evidence type="ECO:0000313" key="4">
    <source>
        <dbReference type="Proteomes" id="UP000076512"/>
    </source>
</evidence>
<dbReference type="STRING" id="455432.AWN90_06790"/>
<accession>A0A164JBQ9</accession>
<keyword evidence="4" id="KW-1185">Reference proteome</keyword>
<organism evidence="3 4">
    <name type="scientific">Nocardia terpenica</name>
    <dbReference type="NCBI Taxonomy" id="455432"/>
    <lineage>
        <taxon>Bacteria</taxon>
        <taxon>Bacillati</taxon>
        <taxon>Actinomycetota</taxon>
        <taxon>Actinomycetes</taxon>
        <taxon>Mycobacteriales</taxon>
        <taxon>Nocardiaceae</taxon>
        <taxon>Nocardia</taxon>
    </lineage>
</organism>
<evidence type="ECO:0000313" key="3">
    <source>
        <dbReference type="EMBL" id="KZM70245.1"/>
    </source>
</evidence>
<dbReference type="EMBL" id="LWGR01000016">
    <property type="protein sequence ID" value="KZM70245.1"/>
    <property type="molecule type" value="Genomic_DNA"/>
</dbReference>
<dbReference type="GO" id="GO:0032259">
    <property type="term" value="P:methylation"/>
    <property type="evidence" value="ECO:0007669"/>
    <property type="project" value="UniProtKB-KW"/>
</dbReference>
<keyword evidence="3" id="KW-0489">Methyltransferase</keyword>
<name>A0A164JBQ9_9NOCA</name>
<evidence type="ECO:0000259" key="2">
    <source>
        <dbReference type="Pfam" id="PF08241"/>
    </source>
</evidence>
<dbReference type="Pfam" id="PF08241">
    <property type="entry name" value="Methyltransf_11"/>
    <property type="match status" value="1"/>
</dbReference>
<feature type="domain" description="Methyltransferase type 11" evidence="2">
    <location>
        <begin position="92"/>
        <end position="200"/>
    </location>
</feature>
<comment type="caution">
    <text evidence="3">The sequence shown here is derived from an EMBL/GenBank/DDBJ whole genome shotgun (WGS) entry which is preliminary data.</text>
</comment>
<dbReference type="CDD" id="cd02440">
    <property type="entry name" value="AdoMet_MTases"/>
    <property type="match status" value="1"/>
</dbReference>
<dbReference type="PANTHER" id="PTHR45277">
    <property type="entry name" value="EXPRESSED PROTEIN"/>
    <property type="match status" value="1"/>
</dbReference>
<gene>
    <name evidence="3" type="ORF">AWN90_06790</name>
</gene>
<feature type="transmembrane region" description="Helical" evidence="1">
    <location>
        <begin position="45"/>
        <end position="64"/>
    </location>
</feature>
<evidence type="ECO:0000256" key="1">
    <source>
        <dbReference type="SAM" id="Phobius"/>
    </source>
</evidence>
<keyword evidence="1" id="KW-0812">Transmembrane</keyword>
<keyword evidence="3" id="KW-0808">Transferase</keyword>
<dbReference type="GO" id="GO:0008757">
    <property type="term" value="F:S-adenosylmethionine-dependent methyltransferase activity"/>
    <property type="evidence" value="ECO:0007669"/>
    <property type="project" value="InterPro"/>
</dbReference>
<dbReference type="AlphaFoldDB" id="A0A164JBQ9"/>
<keyword evidence="1" id="KW-0472">Membrane</keyword>
<keyword evidence="1" id="KW-1133">Transmembrane helix</keyword>
<dbReference type="SUPFAM" id="SSF53335">
    <property type="entry name" value="S-adenosyl-L-methionine-dependent methyltransferases"/>
    <property type="match status" value="1"/>
</dbReference>
<reference evidence="3 4" key="1">
    <citation type="submission" date="2016-04" db="EMBL/GenBank/DDBJ databases">
        <authorList>
            <person name="Evans L.H."/>
            <person name="Alamgir A."/>
            <person name="Owens N."/>
            <person name="Weber N.D."/>
            <person name="Virtaneva K."/>
            <person name="Barbian K."/>
            <person name="Babar A."/>
            <person name="Rosenke K."/>
        </authorList>
    </citation>
    <scope>NUCLEOTIDE SEQUENCE [LARGE SCALE GENOMIC DNA]</scope>
    <source>
        <strain evidence="3 4">IFM 0406</strain>
    </source>
</reference>
<dbReference type="Gene3D" id="3.40.50.150">
    <property type="entry name" value="Vaccinia Virus protein VP39"/>
    <property type="match status" value="1"/>
</dbReference>
<dbReference type="InterPro" id="IPR013216">
    <property type="entry name" value="Methyltransf_11"/>
</dbReference>
<protein>
    <submittedName>
        <fullName evidence="3">Methyltransferase</fullName>
    </submittedName>
</protein>
<dbReference type="Proteomes" id="UP000076512">
    <property type="component" value="Unassembled WGS sequence"/>
</dbReference>
<dbReference type="InterPro" id="IPR029063">
    <property type="entry name" value="SAM-dependent_MTases_sf"/>
</dbReference>
<proteinExistence type="predicted"/>